<dbReference type="GO" id="GO:0000056">
    <property type="term" value="P:ribosomal small subunit export from nucleus"/>
    <property type="evidence" value="ECO:0007669"/>
    <property type="project" value="EnsemblFungi"/>
</dbReference>
<dbReference type="InterPro" id="IPR045255">
    <property type="entry name" value="RanBP1-like"/>
</dbReference>
<evidence type="ECO:0000313" key="7">
    <source>
        <dbReference type="Proteomes" id="UP000006310"/>
    </source>
</evidence>
<feature type="compositionally biased region" description="Basic and acidic residues" evidence="4">
    <location>
        <begin position="162"/>
        <end position="178"/>
    </location>
</feature>
<feature type="compositionally biased region" description="Basic and acidic residues" evidence="4">
    <location>
        <begin position="1"/>
        <end position="10"/>
    </location>
</feature>
<keyword evidence="7" id="KW-1185">Reference proteome</keyword>
<dbReference type="HOGENOM" id="CLU_052718_0_0_1"/>
<proteinExistence type="predicted"/>
<dbReference type="RefSeq" id="XP_022464154.1">
    <property type="nucleotide sequence ID" value="XM_022607572.1"/>
</dbReference>
<reference evidence="7" key="2">
    <citation type="submission" date="2012-08" db="EMBL/GenBank/DDBJ databases">
        <title>Genome sequence of Kazachstania naganishii.</title>
        <authorList>
            <person name="Gordon J.L."/>
            <person name="Armisen D."/>
            <person name="Proux-Wera E."/>
            <person name="OhEigeartaigh S.S."/>
            <person name="Byrne K.P."/>
            <person name="Wolfe K.H."/>
        </authorList>
    </citation>
    <scope>NUCLEOTIDE SEQUENCE [LARGE SCALE GENOMIC DNA]</scope>
    <source>
        <strain evidence="7">ATCC MYA-139 / BCRC 22969 / CBS 8797 / CCRC 22969 / KCTC 17520 / NBRC 10181 / NCYC 3082</strain>
    </source>
</reference>
<dbReference type="STRING" id="1071383.J7RK71"/>
<organism evidence="6 7">
    <name type="scientific">Huiozyma naganishii (strain ATCC MYA-139 / BCRC 22969 / CBS 8797 / KCTC 17520 / NBRC 10181 / NCYC 3082 / Yp74L-3)</name>
    <name type="common">Yeast</name>
    <name type="synonym">Kazachstania naganishii</name>
    <dbReference type="NCBI Taxonomy" id="1071383"/>
    <lineage>
        <taxon>Eukaryota</taxon>
        <taxon>Fungi</taxon>
        <taxon>Dikarya</taxon>
        <taxon>Ascomycota</taxon>
        <taxon>Saccharomycotina</taxon>
        <taxon>Saccharomycetes</taxon>
        <taxon>Saccharomycetales</taxon>
        <taxon>Saccharomycetaceae</taxon>
        <taxon>Huiozyma</taxon>
    </lineage>
</organism>
<dbReference type="AlphaFoldDB" id="J7RK71"/>
<feature type="compositionally biased region" description="Basic and acidic residues" evidence="4">
    <location>
        <begin position="18"/>
        <end position="52"/>
    </location>
</feature>
<evidence type="ECO:0000256" key="2">
    <source>
        <dbReference type="ARBA" id="ARBA00022553"/>
    </source>
</evidence>
<dbReference type="GO" id="GO:0006607">
    <property type="term" value="P:NLS-bearing protein import into nucleus"/>
    <property type="evidence" value="ECO:0007669"/>
    <property type="project" value="TreeGrafter"/>
</dbReference>
<evidence type="ECO:0000256" key="4">
    <source>
        <dbReference type="SAM" id="MobiDB-lite"/>
    </source>
</evidence>
<dbReference type="GO" id="GO:0005829">
    <property type="term" value="C:cytosol"/>
    <property type="evidence" value="ECO:0007669"/>
    <property type="project" value="EnsemblFungi"/>
</dbReference>
<evidence type="ECO:0000313" key="6">
    <source>
        <dbReference type="EMBL" id="CCK69908.1"/>
    </source>
</evidence>
<evidence type="ECO:0000256" key="3">
    <source>
        <dbReference type="ARBA" id="ARBA00023242"/>
    </source>
</evidence>
<feature type="region of interest" description="Disordered" evidence="4">
    <location>
        <begin position="1"/>
        <end position="116"/>
    </location>
</feature>
<keyword evidence="3" id="KW-0539">Nucleus</keyword>
<protein>
    <recommendedName>
        <fullName evidence="5">RanBD1 domain-containing protein</fullName>
    </recommendedName>
</protein>
<dbReference type="FunFam" id="2.30.29.30:FF:000454">
    <property type="entry name" value="Ran-specific GTPase-activating protein 2"/>
    <property type="match status" value="1"/>
</dbReference>
<dbReference type="SMART" id="SM00160">
    <property type="entry name" value="RanBD"/>
    <property type="match status" value="1"/>
</dbReference>
<dbReference type="InterPro" id="IPR000156">
    <property type="entry name" value="Ran_bind_dom"/>
</dbReference>
<dbReference type="OrthoDB" id="411251at2759"/>
<dbReference type="PANTHER" id="PTHR23138:SF142">
    <property type="entry name" value="RAN-BINDING PROTEIN 3B-RELATED"/>
    <property type="match status" value="1"/>
</dbReference>
<dbReference type="InterPro" id="IPR011993">
    <property type="entry name" value="PH-like_dom_sf"/>
</dbReference>
<dbReference type="Gene3D" id="2.30.29.30">
    <property type="entry name" value="Pleckstrin-homology domain (PH domain)/Phosphotyrosine-binding domain (PTB)"/>
    <property type="match status" value="1"/>
</dbReference>
<feature type="domain" description="RanBD1" evidence="5">
    <location>
        <begin position="173"/>
        <end position="305"/>
    </location>
</feature>
<dbReference type="OMA" id="EDNMATK"/>
<evidence type="ECO:0000259" key="5">
    <source>
        <dbReference type="PROSITE" id="PS50196"/>
    </source>
</evidence>
<dbReference type="CDD" id="cd13180">
    <property type="entry name" value="RanBD_RanBP3"/>
    <property type="match status" value="1"/>
</dbReference>
<gene>
    <name evidence="6" type="primary">KNAG0D01560</name>
    <name evidence="6" type="ordered locus">KNAG_0D01560</name>
</gene>
<comment type="subcellular location">
    <subcellularLocation>
        <location evidence="1">Nucleus</location>
    </subcellularLocation>
</comment>
<accession>J7RK71</accession>
<dbReference type="KEGG" id="kng:KNAG_0D01560"/>
<dbReference type="GeneID" id="34525597"/>
<feature type="region of interest" description="Disordered" evidence="4">
    <location>
        <begin position="133"/>
        <end position="178"/>
    </location>
</feature>
<dbReference type="GO" id="GO:0006611">
    <property type="term" value="P:protein export from nucleus"/>
    <property type="evidence" value="ECO:0007669"/>
    <property type="project" value="EnsemblFungi"/>
</dbReference>
<dbReference type="GO" id="GO:0005634">
    <property type="term" value="C:nucleus"/>
    <property type="evidence" value="ECO:0007669"/>
    <property type="project" value="UniProtKB-SubCell"/>
</dbReference>
<dbReference type="PROSITE" id="PS50196">
    <property type="entry name" value="RANBD1"/>
    <property type="match status" value="1"/>
</dbReference>
<dbReference type="PANTHER" id="PTHR23138">
    <property type="entry name" value="RAN BINDING PROTEIN"/>
    <property type="match status" value="1"/>
</dbReference>
<keyword evidence="2" id="KW-0597">Phosphoprotein</keyword>
<dbReference type="eggNOG" id="KOG0864">
    <property type="taxonomic scope" value="Eukaryota"/>
</dbReference>
<reference evidence="6 7" key="1">
    <citation type="journal article" date="2011" name="Proc. Natl. Acad. Sci. U.S.A.">
        <title>Evolutionary erosion of yeast sex chromosomes by mating-type switching accidents.</title>
        <authorList>
            <person name="Gordon J.L."/>
            <person name="Armisen D."/>
            <person name="Proux-Wera E."/>
            <person name="Oheigeartaigh S.S."/>
            <person name="Byrne K.P."/>
            <person name="Wolfe K.H."/>
        </authorList>
    </citation>
    <scope>NUCLEOTIDE SEQUENCE [LARGE SCALE GENOMIC DNA]</scope>
    <source>
        <strain evidence="7">ATCC MYA-139 / BCRC 22969 / CBS 8797 / CCRC 22969 / KCTC 17520 / NBRC 10181 / NCYC 3082</strain>
    </source>
</reference>
<dbReference type="EMBL" id="HE978317">
    <property type="protein sequence ID" value="CCK69908.1"/>
    <property type="molecule type" value="Genomic_DNA"/>
</dbReference>
<dbReference type="Pfam" id="PF00638">
    <property type="entry name" value="Ran_BP1"/>
    <property type="match status" value="1"/>
</dbReference>
<feature type="compositionally biased region" description="Basic and acidic residues" evidence="4">
    <location>
        <begin position="102"/>
        <end position="116"/>
    </location>
</feature>
<sequence length="305" mass="33680">MSEEKHEKLGAGEVDGEESPKKRCRDESSSEGTSSRDETDVAKESQDTEKQPPKKLKLAQEDEQVVEEPTEKPKFVFGAATSFGSGFKMVNKDSEASPDSSAQKEDTVEAEKKELRTKPFAFGSKFSFGSGFNVLKKTEGTPETGDNTPHESSPENKSGVSGDERSSTAPPADKEEHLKLHKQDVQTGEENETCVYQTNAKLFQLQDIKSGWKERGFGAVKINKNDATGKYRLLMRARGVLKAIMNLPIVKGYTVEKGFGGSLQGERFIRILAVDGNNKPITYALKTHSEDIANDLYDHIKEVLK</sequence>
<name>J7RK71_HUIN7</name>
<dbReference type="SUPFAM" id="SSF50729">
    <property type="entry name" value="PH domain-like"/>
    <property type="match status" value="1"/>
</dbReference>
<dbReference type="Proteomes" id="UP000006310">
    <property type="component" value="Chromosome 4"/>
</dbReference>
<evidence type="ECO:0000256" key="1">
    <source>
        <dbReference type="ARBA" id="ARBA00004123"/>
    </source>
</evidence>